<sequence>MSLSRPSMAYDPNAPKQSFFEKERERLVEEISAGFEELLTHSNVLNRTLEEVHGVGKEFTTVAKLWGRFDDLIRQQQAEQAGSADIGVPGTGGANYGASTMRQG</sequence>
<evidence type="ECO:0000256" key="3">
    <source>
        <dbReference type="ARBA" id="ARBA00004629"/>
    </source>
</evidence>
<evidence type="ECO:0000256" key="15">
    <source>
        <dbReference type="ARBA" id="ARBA00023328"/>
    </source>
</evidence>
<evidence type="ECO:0000256" key="10">
    <source>
        <dbReference type="ARBA" id="ARBA00022776"/>
    </source>
</evidence>
<gene>
    <name evidence="18" type="ORF">MKK02DRAFT_43172</name>
</gene>
<keyword evidence="9" id="KW-0493">Microtubule</keyword>
<evidence type="ECO:0000313" key="18">
    <source>
        <dbReference type="EMBL" id="KAI9637252.1"/>
    </source>
</evidence>
<comment type="subcellular location">
    <subcellularLocation>
        <location evidence="3">Chromosome</location>
        <location evidence="3">Centromere</location>
        <location evidence="3">Kinetochore</location>
    </subcellularLocation>
    <subcellularLocation>
        <location evidence="2">Cytoplasm</location>
        <location evidence="2">Cytoskeleton</location>
        <location evidence="2">Spindle</location>
    </subcellularLocation>
    <subcellularLocation>
        <location evidence="1">Nucleus</location>
    </subcellularLocation>
</comment>
<keyword evidence="19" id="KW-1185">Reference proteome</keyword>
<dbReference type="GO" id="GO:0051301">
    <property type="term" value="P:cell division"/>
    <property type="evidence" value="ECO:0007669"/>
    <property type="project" value="UniProtKB-KW"/>
</dbReference>
<evidence type="ECO:0000256" key="5">
    <source>
        <dbReference type="ARBA" id="ARBA00020261"/>
    </source>
</evidence>
<protein>
    <recommendedName>
        <fullName evidence="5">DASH complex subunit DAD1</fullName>
    </recommendedName>
    <alternativeName>
        <fullName evidence="16">Outer kinetochore protein DAD1</fullName>
    </alternativeName>
</protein>
<accession>A0AA38HBT7</accession>
<dbReference type="PANTHER" id="PTHR28025">
    <property type="entry name" value="DASH COMPLEX SUBUNIT DAD1"/>
    <property type="match status" value="1"/>
</dbReference>
<evidence type="ECO:0000256" key="17">
    <source>
        <dbReference type="SAM" id="MobiDB-lite"/>
    </source>
</evidence>
<keyword evidence="14" id="KW-0131">Cell cycle</keyword>
<keyword evidence="13" id="KW-0539">Nucleus</keyword>
<keyword evidence="8" id="KW-0132">Cell division</keyword>
<comment type="caution">
    <text evidence="18">The sequence shown here is derived from an EMBL/GenBank/DDBJ whole genome shotgun (WGS) entry which is preliminary data.</text>
</comment>
<keyword evidence="12" id="KW-0206">Cytoskeleton</keyword>
<evidence type="ECO:0000256" key="14">
    <source>
        <dbReference type="ARBA" id="ARBA00023306"/>
    </source>
</evidence>
<dbReference type="GeneID" id="77731513"/>
<proteinExistence type="inferred from homology"/>
<evidence type="ECO:0000256" key="9">
    <source>
        <dbReference type="ARBA" id="ARBA00022701"/>
    </source>
</evidence>
<evidence type="ECO:0000256" key="1">
    <source>
        <dbReference type="ARBA" id="ARBA00004123"/>
    </source>
</evidence>
<dbReference type="GO" id="GO:0042729">
    <property type="term" value="C:DASH complex"/>
    <property type="evidence" value="ECO:0007669"/>
    <property type="project" value="InterPro"/>
</dbReference>
<reference evidence="18" key="1">
    <citation type="journal article" date="2022" name="G3 (Bethesda)">
        <title>High quality genome of the basidiomycete yeast Dioszegia hungarica PDD-24b-2 isolated from cloud water.</title>
        <authorList>
            <person name="Jarrige D."/>
            <person name="Haridas S."/>
            <person name="Bleykasten-Grosshans C."/>
            <person name="Joly M."/>
            <person name="Nadalig T."/>
            <person name="Sancelme M."/>
            <person name="Vuilleumier S."/>
            <person name="Grigoriev I.V."/>
            <person name="Amato P."/>
            <person name="Bringel F."/>
        </authorList>
    </citation>
    <scope>NUCLEOTIDE SEQUENCE</scope>
    <source>
        <strain evidence="18">PDD-24b-2</strain>
    </source>
</reference>
<name>A0AA38HBT7_9TREE</name>
<dbReference type="PANTHER" id="PTHR28025:SF1">
    <property type="entry name" value="DASH COMPLEX SUBUNIT DAD1"/>
    <property type="match status" value="1"/>
</dbReference>
<dbReference type="EMBL" id="JAKWFO010000004">
    <property type="protein sequence ID" value="KAI9637252.1"/>
    <property type="molecule type" value="Genomic_DNA"/>
</dbReference>
<keyword evidence="7" id="KW-0963">Cytoplasm</keyword>
<dbReference type="RefSeq" id="XP_052947029.1">
    <property type="nucleotide sequence ID" value="XM_053092308.1"/>
</dbReference>
<evidence type="ECO:0000256" key="4">
    <source>
        <dbReference type="ARBA" id="ARBA00010146"/>
    </source>
</evidence>
<dbReference type="AlphaFoldDB" id="A0AA38HBT7"/>
<dbReference type="InterPro" id="IPR013958">
    <property type="entry name" value="DASH_Dad1"/>
</dbReference>
<keyword evidence="11" id="KW-0995">Kinetochore</keyword>
<evidence type="ECO:0000256" key="2">
    <source>
        <dbReference type="ARBA" id="ARBA00004186"/>
    </source>
</evidence>
<evidence type="ECO:0000256" key="8">
    <source>
        <dbReference type="ARBA" id="ARBA00022618"/>
    </source>
</evidence>
<keyword evidence="15" id="KW-0137">Centromere</keyword>
<keyword evidence="10" id="KW-0498">Mitosis</keyword>
<evidence type="ECO:0000256" key="13">
    <source>
        <dbReference type="ARBA" id="ARBA00023242"/>
    </source>
</evidence>
<dbReference type="GO" id="GO:0005876">
    <property type="term" value="C:spindle microtubule"/>
    <property type="evidence" value="ECO:0007669"/>
    <property type="project" value="TreeGrafter"/>
</dbReference>
<evidence type="ECO:0000313" key="19">
    <source>
        <dbReference type="Proteomes" id="UP001164286"/>
    </source>
</evidence>
<evidence type="ECO:0000256" key="11">
    <source>
        <dbReference type="ARBA" id="ARBA00022838"/>
    </source>
</evidence>
<feature type="region of interest" description="Disordered" evidence="17">
    <location>
        <begin position="78"/>
        <end position="104"/>
    </location>
</feature>
<dbReference type="Pfam" id="PF08649">
    <property type="entry name" value="DASH_Dad1"/>
    <property type="match status" value="1"/>
</dbReference>
<keyword evidence="6" id="KW-0158">Chromosome</keyword>
<dbReference type="Proteomes" id="UP001164286">
    <property type="component" value="Unassembled WGS sequence"/>
</dbReference>
<comment type="similarity">
    <text evidence="4">Belongs to the DASH complex DAD1 family.</text>
</comment>
<evidence type="ECO:0000256" key="6">
    <source>
        <dbReference type="ARBA" id="ARBA00022454"/>
    </source>
</evidence>
<organism evidence="18 19">
    <name type="scientific">Dioszegia hungarica</name>
    <dbReference type="NCBI Taxonomy" id="4972"/>
    <lineage>
        <taxon>Eukaryota</taxon>
        <taxon>Fungi</taxon>
        <taxon>Dikarya</taxon>
        <taxon>Basidiomycota</taxon>
        <taxon>Agaricomycotina</taxon>
        <taxon>Tremellomycetes</taxon>
        <taxon>Tremellales</taxon>
        <taxon>Bulleribasidiaceae</taxon>
        <taxon>Dioszegia</taxon>
    </lineage>
</organism>
<evidence type="ECO:0000256" key="12">
    <source>
        <dbReference type="ARBA" id="ARBA00023212"/>
    </source>
</evidence>
<dbReference type="GO" id="GO:0072686">
    <property type="term" value="C:mitotic spindle"/>
    <property type="evidence" value="ECO:0007669"/>
    <property type="project" value="InterPro"/>
</dbReference>
<dbReference type="GO" id="GO:0051010">
    <property type="term" value="F:microtubule plus-end binding"/>
    <property type="evidence" value="ECO:0007669"/>
    <property type="project" value="TreeGrafter"/>
</dbReference>
<evidence type="ECO:0000256" key="16">
    <source>
        <dbReference type="ARBA" id="ARBA00030566"/>
    </source>
</evidence>
<dbReference type="GO" id="GO:0044732">
    <property type="term" value="C:mitotic spindle pole body"/>
    <property type="evidence" value="ECO:0007669"/>
    <property type="project" value="TreeGrafter"/>
</dbReference>
<evidence type="ECO:0000256" key="7">
    <source>
        <dbReference type="ARBA" id="ARBA00022490"/>
    </source>
</evidence>